<comment type="caution">
    <text evidence="6">The sequence shown here is derived from an EMBL/GenBank/DDBJ whole genome shotgun (WGS) entry which is preliminary data.</text>
</comment>
<evidence type="ECO:0000256" key="4">
    <source>
        <dbReference type="ARBA" id="ARBA00022912"/>
    </source>
</evidence>
<dbReference type="RefSeq" id="WP_386130929.1">
    <property type="nucleotide sequence ID" value="NZ_JBHTJL010000012.1"/>
</dbReference>
<feature type="domain" description="Phosphotyrosine protein phosphatase I" evidence="5">
    <location>
        <begin position="8"/>
        <end position="154"/>
    </location>
</feature>
<dbReference type="EMBL" id="JBHTJL010000012">
    <property type="protein sequence ID" value="MFD1063659.1"/>
    <property type="molecule type" value="Genomic_DNA"/>
</dbReference>
<reference evidence="7" key="1">
    <citation type="journal article" date="2019" name="Int. J. Syst. Evol. Microbiol.">
        <title>The Global Catalogue of Microorganisms (GCM) 10K type strain sequencing project: providing services to taxonomists for standard genome sequencing and annotation.</title>
        <authorList>
            <consortium name="The Broad Institute Genomics Platform"/>
            <consortium name="The Broad Institute Genome Sequencing Center for Infectious Disease"/>
            <person name="Wu L."/>
            <person name="Ma J."/>
        </authorList>
    </citation>
    <scope>NUCLEOTIDE SEQUENCE [LARGE SCALE GENOMIC DNA]</scope>
    <source>
        <strain evidence="7">CCUG 62215</strain>
    </source>
</reference>
<evidence type="ECO:0000256" key="3">
    <source>
        <dbReference type="ARBA" id="ARBA00022801"/>
    </source>
</evidence>
<dbReference type="PRINTS" id="PR00719">
    <property type="entry name" value="LMWPTPASE"/>
</dbReference>
<dbReference type="Pfam" id="PF01451">
    <property type="entry name" value="LMWPc"/>
    <property type="match status" value="1"/>
</dbReference>
<dbReference type="InterPro" id="IPR050438">
    <property type="entry name" value="LMW_PTPase"/>
</dbReference>
<dbReference type="Proteomes" id="UP001597013">
    <property type="component" value="Unassembled WGS sequence"/>
</dbReference>
<evidence type="ECO:0000259" key="5">
    <source>
        <dbReference type="SMART" id="SM00226"/>
    </source>
</evidence>
<dbReference type="CDD" id="cd16343">
    <property type="entry name" value="LMWPTP"/>
    <property type="match status" value="1"/>
</dbReference>
<dbReference type="InterPro" id="IPR023485">
    <property type="entry name" value="Ptyr_pPase"/>
</dbReference>
<dbReference type="InterPro" id="IPR017867">
    <property type="entry name" value="Tyr_phospatase_low_mol_wt"/>
</dbReference>
<dbReference type="GO" id="GO:0004725">
    <property type="term" value="F:protein tyrosine phosphatase activity"/>
    <property type="evidence" value="ECO:0007669"/>
    <property type="project" value="UniProtKB-EC"/>
</dbReference>
<dbReference type="EC" id="3.1.3.48" evidence="2"/>
<dbReference type="PANTHER" id="PTHR11717:SF7">
    <property type="entry name" value="LOW MOLECULAR WEIGHT PHOSPHOTYROSINE PROTEIN PHOSPHATASE"/>
    <property type="match status" value="1"/>
</dbReference>
<dbReference type="InterPro" id="IPR036196">
    <property type="entry name" value="Ptyr_pPase_sf"/>
</dbReference>
<protein>
    <recommendedName>
        <fullName evidence="2">protein-tyrosine-phosphatase</fullName>
        <ecNumber evidence="2">3.1.3.48</ecNumber>
    </recommendedName>
</protein>
<comment type="similarity">
    <text evidence="1">Belongs to the low molecular weight phosphotyrosine protein phosphatase family.</text>
</comment>
<evidence type="ECO:0000256" key="2">
    <source>
        <dbReference type="ARBA" id="ARBA00013064"/>
    </source>
</evidence>
<evidence type="ECO:0000313" key="7">
    <source>
        <dbReference type="Proteomes" id="UP001597013"/>
    </source>
</evidence>
<evidence type="ECO:0000313" key="6">
    <source>
        <dbReference type="EMBL" id="MFD1063659.1"/>
    </source>
</evidence>
<proteinExistence type="inferred from homology"/>
<sequence>MNSQPSKTRILMVCLGNICRSPLAHGILESKLPSRTYFIDSAGTSNYHIDAQPDKRSIAVAKENGLDITSQKARQFTILDFEDFDIIYAMDKSNYQNILDLAQSETDRLKVKLILNENPSIKDKNVPDPYYGGDSGFEYVFRILNETCEIIAKRLLK</sequence>
<gene>
    <name evidence="6" type="ORF">ACFQ1Q_10420</name>
</gene>
<dbReference type="SUPFAM" id="SSF52788">
    <property type="entry name" value="Phosphotyrosine protein phosphatases I"/>
    <property type="match status" value="1"/>
</dbReference>
<keyword evidence="3 6" id="KW-0378">Hydrolase</keyword>
<keyword evidence="7" id="KW-1185">Reference proteome</keyword>
<dbReference type="PANTHER" id="PTHR11717">
    <property type="entry name" value="LOW MOLECULAR WEIGHT PROTEIN TYROSINE PHOSPHATASE"/>
    <property type="match status" value="1"/>
</dbReference>
<dbReference type="Gene3D" id="3.40.50.2300">
    <property type="match status" value="1"/>
</dbReference>
<organism evidence="6 7">
    <name type="scientific">Winogradskyella litorisediminis</name>
    <dbReference type="NCBI Taxonomy" id="1156618"/>
    <lineage>
        <taxon>Bacteria</taxon>
        <taxon>Pseudomonadati</taxon>
        <taxon>Bacteroidota</taxon>
        <taxon>Flavobacteriia</taxon>
        <taxon>Flavobacteriales</taxon>
        <taxon>Flavobacteriaceae</taxon>
        <taxon>Winogradskyella</taxon>
    </lineage>
</organism>
<accession>A0ABW3N9J7</accession>
<dbReference type="SMART" id="SM00226">
    <property type="entry name" value="LMWPc"/>
    <property type="match status" value="1"/>
</dbReference>
<evidence type="ECO:0000256" key="1">
    <source>
        <dbReference type="ARBA" id="ARBA00011063"/>
    </source>
</evidence>
<keyword evidence="4" id="KW-0904">Protein phosphatase</keyword>
<name>A0ABW3N9J7_9FLAO</name>